<feature type="compositionally biased region" description="Polar residues" evidence="1">
    <location>
        <begin position="1"/>
        <end position="22"/>
    </location>
</feature>
<sequence length="84" mass="9443">MIQPQEPITNKDNNSVHVPTASNKDDNNIQDLDNVPTPPDQGHDKGDTNDNFDGGTDIENESDDDEYMPVKSSKEKKRKKKFSI</sequence>
<feature type="region of interest" description="Disordered" evidence="1">
    <location>
        <begin position="1"/>
        <end position="84"/>
    </location>
</feature>
<proteinExistence type="predicted"/>
<name>A0A1Q3ETD5_LENED</name>
<reference evidence="2 3" key="1">
    <citation type="submission" date="2016-08" db="EMBL/GenBank/DDBJ databases">
        <authorList>
            <consortium name="Lentinula edodes genome sequencing consortium"/>
            <person name="Sakamoto Y."/>
            <person name="Nakade K."/>
            <person name="Sato S."/>
            <person name="Yoshida Y."/>
            <person name="Miyazaki K."/>
            <person name="Natsume S."/>
            <person name="Konno N."/>
        </authorList>
    </citation>
    <scope>NUCLEOTIDE SEQUENCE [LARGE SCALE GENOMIC DNA]</scope>
    <source>
        <strain evidence="2 3">NBRC 111202</strain>
    </source>
</reference>
<accession>A0A1Q3ETD5</accession>
<reference evidence="2 3" key="2">
    <citation type="submission" date="2017-02" db="EMBL/GenBank/DDBJ databases">
        <title>A genome survey and senescence transcriptome analysis in Lentinula edodes.</title>
        <authorList>
            <person name="Sakamoto Y."/>
            <person name="Nakade K."/>
            <person name="Sato S."/>
            <person name="Yoshida Y."/>
            <person name="Miyazaki K."/>
            <person name="Natsume S."/>
            <person name="Konno N."/>
        </authorList>
    </citation>
    <scope>NUCLEOTIDE SEQUENCE [LARGE SCALE GENOMIC DNA]</scope>
    <source>
        <strain evidence="2 3">NBRC 111202</strain>
    </source>
</reference>
<feature type="compositionally biased region" description="Basic residues" evidence="1">
    <location>
        <begin position="74"/>
        <end position="84"/>
    </location>
</feature>
<evidence type="ECO:0000313" key="3">
    <source>
        <dbReference type="Proteomes" id="UP000188533"/>
    </source>
</evidence>
<dbReference type="Proteomes" id="UP000188533">
    <property type="component" value="Unassembled WGS sequence"/>
</dbReference>
<gene>
    <name evidence="2" type="ORF">LENED_012710</name>
</gene>
<keyword evidence="3" id="KW-1185">Reference proteome</keyword>
<comment type="caution">
    <text evidence="2">The sequence shown here is derived from an EMBL/GenBank/DDBJ whole genome shotgun (WGS) entry which is preliminary data.</text>
</comment>
<evidence type="ECO:0000256" key="1">
    <source>
        <dbReference type="SAM" id="MobiDB-lite"/>
    </source>
</evidence>
<protein>
    <submittedName>
        <fullName evidence="2">Uncharacterized protein</fullName>
    </submittedName>
</protein>
<feature type="compositionally biased region" description="Acidic residues" evidence="1">
    <location>
        <begin position="56"/>
        <end position="67"/>
    </location>
</feature>
<dbReference type="EMBL" id="BDGU01001728">
    <property type="protein sequence ID" value="GAW10447.1"/>
    <property type="molecule type" value="Genomic_DNA"/>
</dbReference>
<evidence type="ECO:0000313" key="2">
    <source>
        <dbReference type="EMBL" id="GAW10447.1"/>
    </source>
</evidence>
<organism evidence="2 3">
    <name type="scientific">Lentinula edodes</name>
    <name type="common">Shiitake mushroom</name>
    <name type="synonym">Lentinus edodes</name>
    <dbReference type="NCBI Taxonomy" id="5353"/>
    <lineage>
        <taxon>Eukaryota</taxon>
        <taxon>Fungi</taxon>
        <taxon>Dikarya</taxon>
        <taxon>Basidiomycota</taxon>
        <taxon>Agaricomycotina</taxon>
        <taxon>Agaricomycetes</taxon>
        <taxon>Agaricomycetidae</taxon>
        <taxon>Agaricales</taxon>
        <taxon>Marasmiineae</taxon>
        <taxon>Omphalotaceae</taxon>
        <taxon>Lentinula</taxon>
    </lineage>
</organism>
<dbReference type="AlphaFoldDB" id="A0A1Q3ETD5"/>